<reference evidence="2" key="1">
    <citation type="journal article" date="2012" name="Proc. Natl. Acad. Sci. U.S.A.">
        <title>Antigenic diversity is generated by distinct evolutionary mechanisms in African trypanosome species.</title>
        <authorList>
            <person name="Jackson A.P."/>
            <person name="Berry A."/>
            <person name="Aslett M."/>
            <person name="Allison H.C."/>
            <person name="Burton P."/>
            <person name="Vavrova-Anderson J."/>
            <person name="Brown R."/>
            <person name="Browne H."/>
            <person name="Corton N."/>
            <person name="Hauser H."/>
            <person name="Gamble J."/>
            <person name="Gilderthorp R."/>
            <person name="Marcello L."/>
            <person name="McQuillan J."/>
            <person name="Otto T.D."/>
            <person name="Quail M.A."/>
            <person name="Sanders M.J."/>
            <person name="van Tonder A."/>
            <person name="Ginger M.L."/>
            <person name="Field M.C."/>
            <person name="Barry J.D."/>
            <person name="Hertz-Fowler C."/>
            <person name="Berriman M."/>
        </authorList>
    </citation>
    <scope>NUCLEOTIDE SEQUENCE</scope>
    <source>
        <strain evidence="2">IL3000</strain>
    </source>
</reference>
<name>G0V2N6_TRYCI</name>
<feature type="region of interest" description="Disordered" evidence="1">
    <location>
        <begin position="87"/>
        <end position="144"/>
    </location>
</feature>
<protein>
    <submittedName>
        <fullName evidence="2">Uncharacterized protein TCIL3000_11_14230</fullName>
    </submittedName>
</protein>
<feature type="compositionally biased region" description="Polar residues" evidence="1">
    <location>
        <begin position="108"/>
        <end position="119"/>
    </location>
</feature>
<organism evidence="2">
    <name type="scientific">Trypanosoma congolense (strain IL3000)</name>
    <dbReference type="NCBI Taxonomy" id="1068625"/>
    <lineage>
        <taxon>Eukaryota</taxon>
        <taxon>Discoba</taxon>
        <taxon>Euglenozoa</taxon>
        <taxon>Kinetoplastea</taxon>
        <taxon>Metakinetoplastina</taxon>
        <taxon>Trypanosomatida</taxon>
        <taxon>Trypanosomatidae</taxon>
        <taxon>Trypanosoma</taxon>
        <taxon>Nannomonas</taxon>
    </lineage>
</organism>
<proteinExistence type="predicted"/>
<gene>
    <name evidence="2" type="ORF">TCIL3000_11_14230</name>
</gene>
<feature type="compositionally biased region" description="Low complexity" evidence="1">
    <location>
        <begin position="97"/>
        <end position="106"/>
    </location>
</feature>
<dbReference type="VEuPathDB" id="TriTrypDB:TcIL3000.11.14230"/>
<feature type="compositionally biased region" description="Polar residues" evidence="1">
    <location>
        <begin position="134"/>
        <end position="144"/>
    </location>
</feature>
<dbReference type="AlphaFoldDB" id="G0V2N6"/>
<accession>G0V2N6</accession>
<sequence length="264" mass="29747">MHGSKSTFEMGFCSVHRRKRARADLVQADDNPGHMRCKSHRECRKRNETEMVICSVHNRRRNISQMKEVRKGIFECFPQFTCRAQLNDSGAPPPAPSSNAQLSAPPYNQATKGSRSQQGAREYQTGPAVGQPWAPTTNRPRNGNTVHSYDWAHADRRTWCAKHGKLTSQCVLIKDCCYVCHGESACLSTTLEPTSELMAKGCKELLCSKHNALRLLEFLERTPDKLGYQCVVGHRCHGTLDNQHEPFSEQRTHSTKDAVSSFFV</sequence>
<evidence type="ECO:0000256" key="1">
    <source>
        <dbReference type="SAM" id="MobiDB-lite"/>
    </source>
</evidence>
<evidence type="ECO:0000313" key="2">
    <source>
        <dbReference type="EMBL" id="CCC95908.1"/>
    </source>
</evidence>
<dbReference type="EMBL" id="HE575324">
    <property type="protein sequence ID" value="CCC95908.1"/>
    <property type="molecule type" value="Genomic_DNA"/>
</dbReference>